<dbReference type="InterPro" id="IPR003709">
    <property type="entry name" value="VanY-like_core_dom"/>
</dbReference>
<evidence type="ECO:0000259" key="3">
    <source>
        <dbReference type="Pfam" id="PF02557"/>
    </source>
</evidence>
<gene>
    <name evidence="4" type="ORF">A8990_1469</name>
</gene>
<feature type="compositionally biased region" description="Polar residues" evidence="1">
    <location>
        <begin position="56"/>
        <end position="74"/>
    </location>
</feature>
<dbReference type="EMBL" id="QTTN01000046">
    <property type="protein sequence ID" value="REE66957.1"/>
    <property type="molecule type" value="Genomic_DNA"/>
</dbReference>
<dbReference type="GO" id="GO:0006508">
    <property type="term" value="P:proteolysis"/>
    <property type="evidence" value="ECO:0007669"/>
    <property type="project" value="InterPro"/>
</dbReference>
<keyword evidence="4" id="KW-0378">Hydrolase</keyword>
<feature type="region of interest" description="Disordered" evidence="1">
    <location>
        <begin position="38"/>
        <end position="77"/>
    </location>
</feature>
<evidence type="ECO:0000313" key="5">
    <source>
        <dbReference type="Proteomes" id="UP000256304"/>
    </source>
</evidence>
<feature type="domain" description="D-alanyl-D-alanine carboxypeptidase-like core" evidence="3">
    <location>
        <begin position="157"/>
        <end position="285"/>
    </location>
</feature>
<evidence type="ECO:0000256" key="2">
    <source>
        <dbReference type="SAM" id="SignalP"/>
    </source>
</evidence>
<keyword evidence="5" id="KW-1185">Reference proteome</keyword>
<dbReference type="InterPro" id="IPR052179">
    <property type="entry name" value="DD-CPase-like"/>
</dbReference>
<organism evidence="4 5">
    <name type="scientific">Paenibacillus taihuensis</name>
    <dbReference type="NCBI Taxonomy" id="1156355"/>
    <lineage>
        <taxon>Bacteria</taxon>
        <taxon>Bacillati</taxon>
        <taxon>Bacillota</taxon>
        <taxon>Bacilli</taxon>
        <taxon>Bacillales</taxon>
        <taxon>Paenibacillaceae</taxon>
        <taxon>Paenibacillus</taxon>
    </lineage>
</organism>
<dbReference type="InterPro" id="IPR058193">
    <property type="entry name" value="VanY/YodJ_core_dom"/>
</dbReference>
<evidence type="ECO:0000256" key="1">
    <source>
        <dbReference type="SAM" id="MobiDB-lite"/>
    </source>
</evidence>
<reference evidence="4 5" key="1">
    <citation type="submission" date="2018-08" db="EMBL/GenBank/DDBJ databases">
        <title>Genomic Encyclopedia of Type Strains, Phase III (KMG-III): the genomes of soil and plant-associated and newly described type strains.</title>
        <authorList>
            <person name="Whitman W."/>
        </authorList>
    </citation>
    <scope>NUCLEOTIDE SEQUENCE [LARGE SCALE GENOMIC DNA]</scope>
    <source>
        <strain evidence="4 5">CGMCC 1.10966</strain>
    </source>
</reference>
<protein>
    <submittedName>
        <fullName evidence="4">D-alanyl-D-alanine carboxypeptidase</fullName>
    </submittedName>
</protein>
<comment type="caution">
    <text evidence="4">The sequence shown here is derived from an EMBL/GenBank/DDBJ whole genome shotgun (WGS) entry which is preliminary data.</text>
</comment>
<dbReference type="Pfam" id="PF02557">
    <property type="entry name" value="VanY"/>
    <property type="match status" value="1"/>
</dbReference>
<sequence>MKKTIAISTVVLGVAAAAVILSSQTSVFDDLLGQSDHKAQVSENSSNPAAPEKSDSTNTANSTAGKGNDTAAQTDTKEVTAASATMSSSQAAFQNYLHENSPALTVMKNAEGKDIVTNENSNLVLVNKKRELDSTYIPKDLVVAKVTFSFSGTSPKQQLRAIAAEALEKLFAGAKKDGIELAAVSGYRSYVSQKSIFDNYARENGEEEANTFSAHPGQSEHQTGLAMDVSSASVHYDLDESFGESKEGKWLAEHAADYGFIIRYQKGKENLTGYTYEPWHIRYVGVAVAQQIKKDNETLEQFLAKY</sequence>
<dbReference type="CDD" id="cd14852">
    <property type="entry name" value="LD-carboxypeptidase"/>
    <property type="match status" value="1"/>
</dbReference>
<dbReference type="Proteomes" id="UP000256304">
    <property type="component" value="Unassembled WGS sequence"/>
</dbReference>
<accession>A0A3D9R127</accession>
<feature type="chain" id="PRO_5038775377" evidence="2">
    <location>
        <begin position="29"/>
        <end position="306"/>
    </location>
</feature>
<dbReference type="GO" id="GO:0004180">
    <property type="term" value="F:carboxypeptidase activity"/>
    <property type="evidence" value="ECO:0007669"/>
    <property type="project" value="UniProtKB-KW"/>
</dbReference>
<dbReference type="InterPro" id="IPR009045">
    <property type="entry name" value="Zn_M74/Hedgehog-like"/>
</dbReference>
<proteinExistence type="predicted"/>
<evidence type="ECO:0000313" key="4">
    <source>
        <dbReference type="EMBL" id="REE66957.1"/>
    </source>
</evidence>
<dbReference type="PANTHER" id="PTHR34385">
    <property type="entry name" value="D-ALANYL-D-ALANINE CARBOXYPEPTIDASE"/>
    <property type="match status" value="1"/>
</dbReference>
<keyword evidence="4" id="KW-0645">Protease</keyword>
<keyword evidence="4" id="KW-0121">Carboxypeptidase</keyword>
<dbReference type="PANTHER" id="PTHR34385:SF1">
    <property type="entry name" value="PEPTIDOGLYCAN L-ALANYL-D-GLUTAMATE ENDOPEPTIDASE CWLK"/>
    <property type="match status" value="1"/>
</dbReference>
<name>A0A3D9R127_9BACL</name>
<dbReference type="RefSeq" id="WP_245996238.1">
    <property type="nucleotide sequence ID" value="NZ_QTTN01000046.1"/>
</dbReference>
<dbReference type="AlphaFoldDB" id="A0A3D9R127"/>
<dbReference type="SUPFAM" id="SSF55166">
    <property type="entry name" value="Hedgehog/DD-peptidase"/>
    <property type="match status" value="1"/>
</dbReference>
<feature type="signal peptide" evidence="2">
    <location>
        <begin position="1"/>
        <end position="28"/>
    </location>
</feature>
<keyword evidence="2" id="KW-0732">Signal</keyword>
<dbReference type="Gene3D" id="3.30.1380.10">
    <property type="match status" value="1"/>
</dbReference>